<comment type="caution">
    <text evidence="1">The sequence shown here is derived from an EMBL/GenBank/DDBJ whole genome shotgun (WGS) entry which is preliminary data.</text>
</comment>
<gene>
    <name evidence="1" type="ORF">DL89DRAFT_300049</name>
</gene>
<proteinExistence type="predicted"/>
<evidence type="ECO:0000313" key="2">
    <source>
        <dbReference type="Proteomes" id="UP000193922"/>
    </source>
</evidence>
<dbReference type="InterPro" id="IPR036396">
    <property type="entry name" value="Cyt_P450_sf"/>
</dbReference>
<dbReference type="GO" id="GO:0004497">
    <property type="term" value="F:monooxygenase activity"/>
    <property type="evidence" value="ECO:0007669"/>
    <property type="project" value="InterPro"/>
</dbReference>
<dbReference type="Gene3D" id="1.10.630.10">
    <property type="entry name" value="Cytochrome P450"/>
    <property type="match status" value="1"/>
</dbReference>
<dbReference type="EMBL" id="MCFD01000001">
    <property type="protein sequence ID" value="ORX74176.1"/>
    <property type="molecule type" value="Genomic_DNA"/>
</dbReference>
<dbReference type="OrthoDB" id="1470350at2759"/>
<organism evidence="1 2">
    <name type="scientific">Linderina pennispora</name>
    <dbReference type="NCBI Taxonomy" id="61395"/>
    <lineage>
        <taxon>Eukaryota</taxon>
        <taxon>Fungi</taxon>
        <taxon>Fungi incertae sedis</taxon>
        <taxon>Zoopagomycota</taxon>
        <taxon>Kickxellomycotina</taxon>
        <taxon>Kickxellomycetes</taxon>
        <taxon>Kickxellales</taxon>
        <taxon>Kickxellaceae</taxon>
        <taxon>Linderina</taxon>
    </lineage>
</organism>
<sequence>MPSSFWTLLLAFACYLVINALFLSPLRNIPGPFIARLSGLRASLIHLRGANAEKSRVDHAKYGPIYVMAPNMVAVSSQEDIRTVLGTHAFRKSKAHYKAVDLFGIENLFSARTPALVNQRKRQLGPYLGLSYLAKMEPAIMKAGNMRIEGQVG</sequence>
<reference evidence="1 2" key="1">
    <citation type="submission" date="2016-07" db="EMBL/GenBank/DDBJ databases">
        <title>Pervasive Adenine N6-methylation of Active Genes in Fungi.</title>
        <authorList>
            <consortium name="DOE Joint Genome Institute"/>
            <person name="Mondo S.J."/>
            <person name="Dannebaum R.O."/>
            <person name="Kuo R.C."/>
            <person name="Labutti K."/>
            <person name="Haridas S."/>
            <person name="Kuo A."/>
            <person name="Salamov A."/>
            <person name="Ahrendt S.R."/>
            <person name="Lipzen A."/>
            <person name="Sullivan W."/>
            <person name="Andreopoulos W.B."/>
            <person name="Clum A."/>
            <person name="Lindquist E."/>
            <person name="Daum C."/>
            <person name="Ramamoorthy G.K."/>
            <person name="Gryganskyi A."/>
            <person name="Culley D."/>
            <person name="Magnuson J.K."/>
            <person name="James T.Y."/>
            <person name="O'Malley M.A."/>
            <person name="Stajich J.E."/>
            <person name="Spatafora J.W."/>
            <person name="Visel A."/>
            <person name="Grigoriev I.V."/>
        </authorList>
    </citation>
    <scope>NUCLEOTIDE SEQUENCE [LARGE SCALE GENOMIC DNA]</scope>
    <source>
        <strain evidence="1 2">ATCC 12442</strain>
    </source>
</reference>
<dbReference type="GO" id="GO:0005506">
    <property type="term" value="F:iron ion binding"/>
    <property type="evidence" value="ECO:0007669"/>
    <property type="project" value="InterPro"/>
</dbReference>
<dbReference type="RefSeq" id="XP_040747387.1">
    <property type="nucleotide sequence ID" value="XM_040890817.1"/>
</dbReference>
<dbReference type="GeneID" id="63807465"/>
<dbReference type="GO" id="GO:0016705">
    <property type="term" value="F:oxidoreductase activity, acting on paired donors, with incorporation or reduction of molecular oxygen"/>
    <property type="evidence" value="ECO:0007669"/>
    <property type="project" value="InterPro"/>
</dbReference>
<dbReference type="AlphaFoldDB" id="A0A1Y1WLW5"/>
<evidence type="ECO:0000313" key="1">
    <source>
        <dbReference type="EMBL" id="ORX74176.1"/>
    </source>
</evidence>
<keyword evidence="2" id="KW-1185">Reference proteome</keyword>
<name>A0A1Y1WLW5_9FUNG</name>
<dbReference type="GO" id="GO:0020037">
    <property type="term" value="F:heme binding"/>
    <property type="evidence" value="ECO:0007669"/>
    <property type="project" value="InterPro"/>
</dbReference>
<dbReference type="Proteomes" id="UP000193922">
    <property type="component" value="Unassembled WGS sequence"/>
</dbReference>
<dbReference type="SUPFAM" id="SSF48264">
    <property type="entry name" value="Cytochrome P450"/>
    <property type="match status" value="1"/>
</dbReference>
<protein>
    <recommendedName>
        <fullName evidence="3">Cytochrome P450</fullName>
    </recommendedName>
</protein>
<evidence type="ECO:0008006" key="3">
    <source>
        <dbReference type="Google" id="ProtNLM"/>
    </source>
</evidence>
<accession>A0A1Y1WLW5</accession>